<name>A0AAW4BKK0_VIBAN</name>
<feature type="non-terminal residue" evidence="2">
    <location>
        <position position="1"/>
    </location>
</feature>
<dbReference type="Proteomes" id="UP000786185">
    <property type="component" value="Unassembled WGS sequence"/>
</dbReference>
<dbReference type="InterPro" id="IPR004919">
    <property type="entry name" value="GmrSD_N"/>
</dbReference>
<gene>
    <name evidence="2" type="ORF">ERJ77_27275</name>
</gene>
<feature type="domain" description="GmrSD restriction endonucleases N-terminal" evidence="1">
    <location>
        <begin position="1"/>
        <end position="88"/>
    </location>
</feature>
<dbReference type="PANTHER" id="PTHR35149">
    <property type="entry name" value="SLL5132 PROTEIN"/>
    <property type="match status" value="1"/>
</dbReference>
<reference evidence="2" key="1">
    <citation type="journal article" date="2021" name="PeerJ">
        <title>Analysis of 44 Vibrio anguillarum genomes reveals high genetic diversity.</title>
        <authorList>
            <person name="Hansen M.J."/>
            <person name="Dalsgaard I."/>
        </authorList>
    </citation>
    <scope>NUCLEOTIDE SEQUENCE</scope>
    <source>
        <strain evidence="2">850617-1/1</strain>
    </source>
</reference>
<sequence length="109" mass="12722">YQREYTWGKWQWDTLFEDLLDNDPSYFLGSIICINQSMDTLAIQSLELVDGQQRLTTLSLLMTAIHHSYSNLDVELDEEDIVERLNLKHKLALKGKVEQSRLVPQVQNN</sequence>
<protein>
    <submittedName>
        <fullName evidence="2">DUF262 domain-containing protein</fullName>
    </submittedName>
</protein>
<dbReference type="EMBL" id="SCLC01001712">
    <property type="protein sequence ID" value="MBF4438120.1"/>
    <property type="molecule type" value="Genomic_DNA"/>
</dbReference>
<proteinExistence type="predicted"/>
<dbReference type="Pfam" id="PF03235">
    <property type="entry name" value="GmrSD_N"/>
    <property type="match status" value="1"/>
</dbReference>
<evidence type="ECO:0000259" key="1">
    <source>
        <dbReference type="Pfam" id="PF03235"/>
    </source>
</evidence>
<dbReference type="PANTHER" id="PTHR35149:SF2">
    <property type="entry name" value="DUF262 DOMAIN-CONTAINING PROTEIN"/>
    <property type="match status" value="1"/>
</dbReference>
<evidence type="ECO:0000313" key="2">
    <source>
        <dbReference type="EMBL" id="MBF4438120.1"/>
    </source>
</evidence>
<accession>A0AAW4BKK0</accession>
<comment type="caution">
    <text evidence="2">The sequence shown here is derived from an EMBL/GenBank/DDBJ whole genome shotgun (WGS) entry which is preliminary data.</text>
</comment>
<feature type="non-terminal residue" evidence="2">
    <location>
        <position position="109"/>
    </location>
</feature>
<dbReference type="AlphaFoldDB" id="A0AAW4BKK0"/>
<organism evidence="2 3">
    <name type="scientific">Vibrio anguillarum</name>
    <name type="common">Listonella anguillarum</name>
    <dbReference type="NCBI Taxonomy" id="55601"/>
    <lineage>
        <taxon>Bacteria</taxon>
        <taxon>Pseudomonadati</taxon>
        <taxon>Pseudomonadota</taxon>
        <taxon>Gammaproteobacteria</taxon>
        <taxon>Vibrionales</taxon>
        <taxon>Vibrionaceae</taxon>
        <taxon>Vibrio</taxon>
    </lineage>
</organism>
<evidence type="ECO:0000313" key="3">
    <source>
        <dbReference type="Proteomes" id="UP000786185"/>
    </source>
</evidence>